<evidence type="ECO:0000313" key="2">
    <source>
        <dbReference type="Proteomes" id="UP000249723"/>
    </source>
</evidence>
<protein>
    <submittedName>
        <fullName evidence="1">BZ3500_MvSof-1268-A1-R1_Chr9g10552 protein</fullName>
    </submittedName>
</protein>
<dbReference type="Proteomes" id="UP000249723">
    <property type="component" value="Unassembled WGS sequence"/>
</dbReference>
<accession>A0A2X0N4X8</accession>
<gene>
    <name evidence="1" type="ORF">BZ3500_MVSOF-1268-A1-R1_CHR9G10552</name>
</gene>
<dbReference type="AlphaFoldDB" id="A0A2X0N4X8"/>
<sequence length="47" mass="5530">MEALFWLAIGSFACQHFRFGGRFRTPTNAPFEAQELYHATILRWIVE</sequence>
<keyword evidence="2" id="KW-1185">Reference proteome</keyword>
<evidence type="ECO:0000313" key="1">
    <source>
        <dbReference type="EMBL" id="SDA00286.1"/>
    </source>
</evidence>
<name>A0A2X0N4X8_9BASI</name>
<organism evidence="1 2">
    <name type="scientific">Microbotryum saponariae</name>
    <dbReference type="NCBI Taxonomy" id="289078"/>
    <lineage>
        <taxon>Eukaryota</taxon>
        <taxon>Fungi</taxon>
        <taxon>Dikarya</taxon>
        <taxon>Basidiomycota</taxon>
        <taxon>Pucciniomycotina</taxon>
        <taxon>Microbotryomycetes</taxon>
        <taxon>Microbotryales</taxon>
        <taxon>Microbotryaceae</taxon>
        <taxon>Microbotryum</taxon>
    </lineage>
</organism>
<reference evidence="2" key="1">
    <citation type="submission" date="2016-10" db="EMBL/GenBank/DDBJ databases">
        <authorList>
            <person name="Jeantristanb JTB J.-T."/>
            <person name="Ricardo R."/>
        </authorList>
    </citation>
    <scope>NUCLEOTIDE SEQUENCE [LARGE SCALE GENOMIC DNA]</scope>
</reference>
<proteinExistence type="predicted"/>
<dbReference type="EMBL" id="FMWP01000107">
    <property type="protein sequence ID" value="SDA00286.1"/>
    <property type="molecule type" value="Genomic_DNA"/>
</dbReference>